<comment type="caution">
    <text evidence="3">The sequence shown here is derived from an EMBL/GenBank/DDBJ whole genome shotgun (WGS) entry which is preliminary data.</text>
</comment>
<feature type="chain" id="PRO_5040446796" evidence="1">
    <location>
        <begin position="19"/>
        <end position="158"/>
    </location>
</feature>
<evidence type="ECO:0000259" key="2">
    <source>
        <dbReference type="SMART" id="SM00458"/>
    </source>
</evidence>
<evidence type="ECO:0000313" key="4">
    <source>
        <dbReference type="Proteomes" id="UP000807342"/>
    </source>
</evidence>
<dbReference type="Gene3D" id="2.80.10.50">
    <property type="match status" value="2"/>
</dbReference>
<dbReference type="Pfam" id="PF00652">
    <property type="entry name" value="Ricin_B_lectin"/>
    <property type="match status" value="1"/>
</dbReference>
<dbReference type="InterPro" id="IPR000772">
    <property type="entry name" value="Ricin_B_lectin"/>
</dbReference>
<dbReference type="OrthoDB" id="9895617at2759"/>
<reference evidence="3" key="1">
    <citation type="submission" date="2020-11" db="EMBL/GenBank/DDBJ databases">
        <authorList>
            <consortium name="DOE Joint Genome Institute"/>
            <person name="Ahrendt S."/>
            <person name="Riley R."/>
            <person name="Andreopoulos W."/>
            <person name="Labutti K."/>
            <person name="Pangilinan J."/>
            <person name="Ruiz-Duenas F.J."/>
            <person name="Barrasa J.M."/>
            <person name="Sanchez-Garcia M."/>
            <person name="Camarero S."/>
            <person name="Miyauchi S."/>
            <person name="Serrano A."/>
            <person name="Linde D."/>
            <person name="Babiker R."/>
            <person name="Drula E."/>
            <person name="Ayuso-Fernandez I."/>
            <person name="Pacheco R."/>
            <person name="Padilla G."/>
            <person name="Ferreira P."/>
            <person name="Barriuso J."/>
            <person name="Kellner H."/>
            <person name="Castanera R."/>
            <person name="Alfaro M."/>
            <person name="Ramirez L."/>
            <person name="Pisabarro A.G."/>
            <person name="Kuo A."/>
            <person name="Tritt A."/>
            <person name="Lipzen A."/>
            <person name="He G."/>
            <person name="Yan M."/>
            <person name="Ng V."/>
            <person name="Cullen D."/>
            <person name="Martin F."/>
            <person name="Rosso M.-N."/>
            <person name="Henrissat B."/>
            <person name="Hibbett D."/>
            <person name="Martinez A.T."/>
            <person name="Grigoriev I.V."/>
        </authorList>
    </citation>
    <scope>NUCLEOTIDE SEQUENCE</scope>
    <source>
        <strain evidence="3">MF-IS2</strain>
    </source>
</reference>
<sequence>MFAKLYLTLLAFSAVVIAQDQPSYIRNSASAKVLDVDGGSRQPGANVILWDRKPSGSDNQLWSYGNRYLVNKNSGLVLEAPLADGGLQPGTPVQQAVKRNGASNQLWIYDRQYRLVSAYDSSLCVWGLDGNVQDPGTKAVVDICIDGEVTQEWMLDTP</sequence>
<evidence type="ECO:0000313" key="3">
    <source>
        <dbReference type="EMBL" id="KAF9443729.1"/>
    </source>
</evidence>
<evidence type="ECO:0000256" key="1">
    <source>
        <dbReference type="SAM" id="SignalP"/>
    </source>
</evidence>
<dbReference type="Proteomes" id="UP000807342">
    <property type="component" value="Unassembled WGS sequence"/>
</dbReference>
<dbReference type="InterPro" id="IPR035992">
    <property type="entry name" value="Ricin_B-like_lectins"/>
</dbReference>
<dbReference type="SUPFAM" id="SSF50370">
    <property type="entry name" value="Ricin B-like lectins"/>
    <property type="match status" value="1"/>
</dbReference>
<keyword evidence="4" id="KW-1185">Reference proteome</keyword>
<name>A0A9P5X4Z1_9AGAR</name>
<feature type="signal peptide" evidence="1">
    <location>
        <begin position="1"/>
        <end position="18"/>
    </location>
</feature>
<accession>A0A9P5X4Z1</accession>
<gene>
    <name evidence="3" type="ORF">P691DRAFT_787613</name>
</gene>
<feature type="domain" description="Ricin B lectin" evidence="2">
    <location>
        <begin position="21"/>
        <end position="156"/>
    </location>
</feature>
<dbReference type="EMBL" id="MU151440">
    <property type="protein sequence ID" value="KAF9443729.1"/>
    <property type="molecule type" value="Genomic_DNA"/>
</dbReference>
<dbReference type="SMART" id="SM00458">
    <property type="entry name" value="RICIN"/>
    <property type="match status" value="1"/>
</dbReference>
<organism evidence="3 4">
    <name type="scientific">Macrolepiota fuliginosa MF-IS2</name>
    <dbReference type="NCBI Taxonomy" id="1400762"/>
    <lineage>
        <taxon>Eukaryota</taxon>
        <taxon>Fungi</taxon>
        <taxon>Dikarya</taxon>
        <taxon>Basidiomycota</taxon>
        <taxon>Agaricomycotina</taxon>
        <taxon>Agaricomycetes</taxon>
        <taxon>Agaricomycetidae</taxon>
        <taxon>Agaricales</taxon>
        <taxon>Agaricineae</taxon>
        <taxon>Agaricaceae</taxon>
        <taxon>Macrolepiota</taxon>
    </lineage>
</organism>
<dbReference type="PROSITE" id="PS50231">
    <property type="entry name" value="RICIN_B_LECTIN"/>
    <property type="match status" value="1"/>
</dbReference>
<dbReference type="AlphaFoldDB" id="A0A9P5X4Z1"/>
<proteinExistence type="predicted"/>
<keyword evidence="1" id="KW-0732">Signal</keyword>
<protein>
    <submittedName>
        <fullName evidence="3">Carbohydrate-binding module family 13 protein</fullName>
    </submittedName>
</protein>